<evidence type="ECO:0000259" key="3">
    <source>
        <dbReference type="PROSITE" id="PS51186"/>
    </source>
</evidence>
<evidence type="ECO:0000313" key="4">
    <source>
        <dbReference type="EMBL" id="SLN27811.1"/>
    </source>
</evidence>
<keyword evidence="1 4" id="KW-0808">Transferase</keyword>
<name>A0A1Y5RZK2_9RHOB</name>
<dbReference type="EMBL" id="FWFV01000002">
    <property type="protein sequence ID" value="SLN27811.1"/>
    <property type="molecule type" value="Genomic_DNA"/>
</dbReference>
<dbReference type="Gene3D" id="3.40.630.30">
    <property type="match status" value="1"/>
</dbReference>
<feature type="domain" description="N-acetyltransferase" evidence="3">
    <location>
        <begin position="15"/>
        <end position="161"/>
    </location>
</feature>
<accession>A0A1Y5RZK2</accession>
<dbReference type="SUPFAM" id="SSF55729">
    <property type="entry name" value="Acyl-CoA N-acyltransferases (Nat)"/>
    <property type="match status" value="1"/>
</dbReference>
<proteinExistence type="predicted"/>
<dbReference type="Proteomes" id="UP000193870">
    <property type="component" value="Unassembled WGS sequence"/>
</dbReference>
<evidence type="ECO:0000256" key="1">
    <source>
        <dbReference type="ARBA" id="ARBA00022679"/>
    </source>
</evidence>
<organism evidence="4 5">
    <name type="scientific">Palleronia marisminoris</name>
    <dbReference type="NCBI Taxonomy" id="315423"/>
    <lineage>
        <taxon>Bacteria</taxon>
        <taxon>Pseudomonadati</taxon>
        <taxon>Pseudomonadota</taxon>
        <taxon>Alphaproteobacteria</taxon>
        <taxon>Rhodobacterales</taxon>
        <taxon>Roseobacteraceae</taxon>
        <taxon>Palleronia</taxon>
    </lineage>
</organism>
<protein>
    <submittedName>
        <fullName evidence="4">Acetyltransferase (GNAT) family protein</fullName>
    </submittedName>
</protein>
<dbReference type="PROSITE" id="PS51186">
    <property type="entry name" value="GNAT"/>
    <property type="match status" value="1"/>
</dbReference>
<dbReference type="Pfam" id="PF13508">
    <property type="entry name" value="Acetyltransf_7"/>
    <property type="match status" value="1"/>
</dbReference>
<dbReference type="STRING" id="315423.SAMN04488020_102179"/>
<sequence>MRLAPGHRPGHLRGVQIREIHKGERPEMRAVIEAAFDRAREAELIDRLYADGLVLCTLVAVEDGRIIGQATLSRMARPSNWACLAPLSVRPEAQGRGIGDRLAKAAATSEHAEAVVVLGDPGFYTRHGFLPAPRGLTSPYPVTHTLVAGRAAAVALDYPAAFG</sequence>
<dbReference type="CDD" id="cd04301">
    <property type="entry name" value="NAT_SF"/>
    <property type="match status" value="1"/>
</dbReference>
<dbReference type="PANTHER" id="PTHR43877">
    <property type="entry name" value="AMINOALKYLPHOSPHONATE N-ACETYLTRANSFERASE-RELATED-RELATED"/>
    <property type="match status" value="1"/>
</dbReference>
<keyword evidence="2" id="KW-0012">Acyltransferase</keyword>
<keyword evidence="5" id="KW-1185">Reference proteome</keyword>
<dbReference type="AlphaFoldDB" id="A0A1Y5RZK2"/>
<evidence type="ECO:0000256" key="2">
    <source>
        <dbReference type="ARBA" id="ARBA00023315"/>
    </source>
</evidence>
<evidence type="ECO:0000313" key="5">
    <source>
        <dbReference type="Proteomes" id="UP000193870"/>
    </source>
</evidence>
<dbReference type="InterPro" id="IPR050832">
    <property type="entry name" value="Bact_Acetyltransf"/>
</dbReference>
<dbReference type="GO" id="GO:0016747">
    <property type="term" value="F:acyltransferase activity, transferring groups other than amino-acyl groups"/>
    <property type="evidence" value="ECO:0007669"/>
    <property type="project" value="InterPro"/>
</dbReference>
<reference evidence="4 5" key="1">
    <citation type="submission" date="2017-03" db="EMBL/GenBank/DDBJ databases">
        <authorList>
            <person name="Afonso C.L."/>
            <person name="Miller P.J."/>
            <person name="Scott M.A."/>
            <person name="Spackman E."/>
            <person name="Goraichik I."/>
            <person name="Dimitrov K.M."/>
            <person name="Suarez D.L."/>
            <person name="Swayne D.E."/>
        </authorList>
    </citation>
    <scope>NUCLEOTIDE SEQUENCE [LARGE SCALE GENOMIC DNA]</scope>
    <source>
        <strain evidence="4 5">CECT 7066</strain>
    </source>
</reference>
<gene>
    <name evidence="4" type="ORF">PAM7066_01102</name>
</gene>
<dbReference type="InterPro" id="IPR000182">
    <property type="entry name" value="GNAT_dom"/>
</dbReference>
<dbReference type="InterPro" id="IPR016181">
    <property type="entry name" value="Acyl_CoA_acyltransferase"/>
</dbReference>